<protein>
    <submittedName>
        <fullName evidence="2">Amylo-alpha-1,6-glucosidase</fullName>
    </submittedName>
</protein>
<evidence type="ECO:0000313" key="3">
    <source>
        <dbReference type="Proteomes" id="UP000269289"/>
    </source>
</evidence>
<dbReference type="AlphaFoldDB" id="A0A3M2IZ13"/>
<dbReference type="EMBL" id="RFFI01000123">
    <property type="protein sequence ID" value="RMI04900.1"/>
    <property type="molecule type" value="Genomic_DNA"/>
</dbReference>
<dbReference type="InterPro" id="IPR032856">
    <property type="entry name" value="GDE_N_bis"/>
</dbReference>
<sequence length="86" mass="8611">MELQPLLHDLLVAVHAPTQAWSGEDGQVALADGRGAQGVYHGDVRVLRGAHLTVDGAAPEAVASGADGPGRARAVLLARGVDGPGA</sequence>
<feature type="non-terminal residue" evidence="2">
    <location>
        <position position="86"/>
    </location>
</feature>
<organism evidence="2 3">
    <name type="scientific">Cellulomonas triticagri</name>
    <dbReference type="NCBI Taxonomy" id="2483352"/>
    <lineage>
        <taxon>Bacteria</taxon>
        <taxon>Bacillati</taxon>
        <taxon>Actinomycetota</taxon>
        <taxon>Actinomycetes</taxon>
        <taxon>Micrococcales</taxon>
        <taxon>Cellulomonadaceae</taxon>
        <taxon>Cellulomonas</taxon>
    </lineage>
</organism>
<dbReference type="RefSeq" id="WP_305038152.1">
    <property type="nucleotide sequence ID" value="NZ_RFFI01000123.1"/>
</dbReference>
<feature type="domain" description="Putative glycogen debranching enzyme N-terminal" evidence="1">
    <location>
        <begin position="15"/>
        <end position="80"/>
    </location>
</feature>
<evidence type="ECO:0000259" key="1">
    <source>
        <dbReference type="Pfam" id="PF14742"/>
    </source>
</evidence>
<accession>A0A3M2IZ13</accession>
<proteinExistence type="predicted"/>
<gene>
    <name evidence="2" type="ORF">EBM89_17235</name>
</gene>
<reference evidence="2 3" key="1">
    <citation type="submission" date="2018-10" db="EMBL/GenBank/DDBJ databases">
        <title>Isolation, diversity and antifungal activity of actinobacteria from wheat.</title>
        <authorList>
            <person name="Han C."/>
        </authorList>
    </citation>
    <scope>NUCLEOTIDE SEQUENCE [LARGE SCALE GENOMIC DNA]</scope>
    <source>
        <strain evidence="2 3">NEAU-YY56</strain>
    </source>
</reference>
<comment type="caution">
    <text evidence="2">The sequence shown here is derived from an EMBL/GenBank/DDBJ whole genome shotgun (WGS) entry which is preliminary data.</text>
</comment>
<name>A0A3M2IZ13_9CELL</name>
<keyword evidence="3" id="KW-1185">Reference proteome</keyword>
<evidence type="ECO:0000313" key="2">
    <source>
        <dbReference type="EMBL" id="RMI04900.1"/>
    </source>
</evidence>
<dbReference type="Proteomes" id="UP000269289">
    <property type="component" value="Unassembled WGS sequence"/>
</dbReference>
<dbReference type="Pfam" id="PF14742">
    <property type="entry name" value="GDE_N_bis"/>
    <property type="match status" value="1"/>
</dbReference>